<evidence type="ECO:0000256" key="5">
    <source>
        <dbReference type="ARBA" id="ARBA00022989"/>
    </source>
</evidence>
<feature type="transmembrane region" description="Helical" evidence="8">
    <location>
        <begin position="319"/>
        <end position="338"/>
    </location>
</feature>
<dbReference type="AlphaFoldDB" id="A0AAV0F7Q5"/>
<comment type="subcellular location">
    <subcellularLocation>
        <location evidence="1">Membrane</location>
        <topology evidence="1">Multi-pass membrane protein</topology>
    </subcellularLocation>
</comment>
<dbReference type="EMBL" id="CAMAPF010000966">
    <property type="protein sequence ID" value="CAH9131568.1"/>
    <property type="molecule type" value="Genomic_DNA"/>
</dbReference>
<keyword evidence="5 8" id="KW-1133">Transmembrane helix</keyword>
<comment type="similarity">
    <text evidence="2">Belongs to the major facilitator superfamily. Folate-biopterin transporter (TC 2.A.71) family.</text>
</comment>
<dbReference type="Pfam" id="PF03092">
    <property type="entry name" value="BT1"/>
    <property type="match status" value="1"/>
</dbReference>
<comment type="similarity">
    <text evidence="7">Belongs to the major facilitator superfamily. Phosphate:H(+) symporter (TC 2.A.1.9) family.</text>
</comment>
<keyword evidence="4 8" id="KW-0812">Transmembrane</keyword>
<keyword evidence="3" id="KW-0813">Transport</keyword>
<evidence type="ECO:0000256" key="2">
    <source>
        <dbReference type="ARBA" id="ARBA00007015"/>
    </source>
</evidence>
<evidence type="ECO:0008006" key="11">
    <source>
        <dbReference type="Google" id="ProtNLM"/>
    </source>
</evidence>
<proteinExistence type="inferred from homology"/>
<comment type="caution">
    <text evidence="9">The sequence shown here is derived from an EMBL/GenBank/DDBJ whole genome shotgun (WGS) entry which is preliminary data.</text>
</comment>
<evidence type="ECO:0000256" key="7">
    <source>
        <dbReference type="ARBA" id="ARBA00044504"/>
    </source>
</evidence>
<reference evidence="9" key="1">
    <citation type="submission" date="2022-07" db="EMBL/GenBank/DDBJ databases">
        <authorList>
            <person name="Macas J."/>
            <person name="Novak P."/>
            <person name="Neumann P."/>
        </authorList>
    </citation>
    <scope>NUCLEOTIDE SEQUENCE</scope>
</reference>
<dbReference type="PANTHER" id="PTHR31585:SF12">
    <property type="entry name" value="FOLATE-BIOPTERIN TRANSPORTER 9, CHLOROPLASTIC-RELATED"/>
    <property type="match status" value="1"/>
</dbReference>
<evidence type="ECO:0000313" key="9">
    <source>
        <dbReference type="EMBL" id="CAH9131568.1"/>
    </source>
</evidence>
<evidence type="ECO:0000313" key="10">
    <source>
        <dbReference type="Proteomes" id="UP001152523"/>
    </source>
</evidence>
<dbReference type="InterPro" id="IPR039309">
    <property type="entry name" value="BT1"/>
</dbReference>
<dbReference type="Gene3D" id="1.20.1250.20">
    <property type="entry name" value="MFS general substrate transporter like domains"/>
    <property type="match status" value="1"/>
</dbReference>
<feature type="transmembrane region" description="Helical" evidence="8">
    <location>
        <begin position="350"/>
        <end position="369"/>
    </location>
</feature>
<gene>
    <name evidence="9" type="ORF">CEPIT_LOCUS31489</name>
</gene>
<name>A0AAV0F7Q5_9ASTE</name>
<feature type="transmembrane region" description="Helical" evidence="8">
    <location>
        <begin position="163"/>
        <end position="183"/>
    </location>
</feature>
<organism evidence="9 10">
    <name type="scientific">Cuscuta epithymum</name>
    <dbReference type="NCBI Taxonomy" id="186058"/>
    <lineage>
        <taxon>Eukaryota</taxon>
        <taxon>Viridiplantae</taxon>
        <taxon>Streptophyta</taxon>
        <taxon>Embryophyta</taxon>
        <taxon>Tracheophyta</taxon>
        <taxon>Spermatophyta</taxon>
        <taxon>Magnoliopsida</taxon>
        <taxon>eudicotyledons</taxon>
        <taxon>Gunneridae</taxon>
        <taxon>Pentapetalae</taxon>
        <taxon>asterids</taxon>
        <taxon>lamiids</taxon>
        <taxon>Solanales</taxon>
        <taxon>Convolvulaceae</taxon>
        <taxon>Cuscuteae</taxon>
        <taxon>Cuscuta</taxon>
        <taxon>Cuscuta subgen. Cuscuta</taxon>
    </lineage>
</organism>
<dbReference type="NCBIfam" id="TIGR00788">
    <property type="entry name" value="fbt"/>
    <property type="match status" value="1"/>
</dbReference>
<feature type="transmembrane region" description="Helical" evidence="8">
    <location>
        <begin position="456"/>
        <end position="479"/>
    </location>
</feature>
<dbReference type="GO" id="GO:0016020">
    <property type="term" value="C:membrane"/>
    <property type="evidence" value="ECO:0007669"/>
    <property type="project" value="UniProtKB-SubCell"/>
</dbReference>
<evidence type="ECO:0000256" key="6">
    <source>
        <dbReference type="ARBA" id="ARBA00023136"/>
    </source>
</evidence>
<feature type="transmembrane region" description="Helical" evidence="8">
    <location>
        <begin position="230"/>
        <end position="251"/>
    </location>
</feature>
<protein>
    <recommendedName>
        <fullName evidence="11">Folate-biopterin transporter 8, chloroplastic</fullName>
    </recommendedName>
</protein>
<sequence>MISSTLSSNRNPLLLDESRTQNSIKFRSFSHSKLVSCTPNAGKVHKCWRATHKELIVGADGGTPPPPPNNAKKKVAVGETRGGHCGGAPAERQQMLILCGFGYWIQGFRSYPWLALNFHMANGMNMHPSQLQLVQNIGNLPFVAKPLYGILSDALYILGAHRLPYISFGVFLQVIAWCPLVLISSASEALPSLMACMLLSNLGASITEVVNDALVAEYGQKNKLPGIQSYAFMASAIGGMLANLLGGYFLLKTRQPKAMFQAFSFLLAAQLAMSVSMREESLGLSPNNNSLRKSIPGSIKEQFSDLMVAIRDENIYRPLIWVVLSILTVPVLSGSVFCYQTQCLNLDPSVIGLSKVMGQLMLLSMTLLYNRFGKNIPMRKLTGVLQILYASSLLLDLVLVKQMNIKMGIPNEAFALCFSGIAETVSSFKLLPFYVFIASSAPSGCEGSLMSFMASALCLASIISGLLGIGLASLLGITIGDYSSLPLGTVIQFLAALVPLGWLNLLPTSQPSSEKRRTGSGSKRRRRNRRVGRVVIGSIYSYRRERQSDLQRRDI</sequence>
<dbReference type="InterPro" id="IPR004324">
    <property type="entry name" value="FBT"/>
</dbReference>
<accession>A0AAV0F7Q5</accession>
<keyword evidence="6 8" id="KW-0472">Membrane</keyword>
<evidence type="ECO:0000256" key="1">
    <source>
        <dbReference type="ARBA" id="ARBA00004141"/>
    </source>
</evidence>
<dbReference type="Proteomes" id="UP001152523">
    <property type="component" value="Unassembled WGS sequence"/>
</dbReference>
<feature type="transmembrane region" description="Helical" evidence="8">
    <location>
        <begin position="485"/>
        <end position="506"/>
    </location>
</feature>
<dbReference type="InterPro" id="IPR036259">
    <property type="entry name" value="MFS_trans_sf"/>
</dbReference>
<feature type="transmembrane region" description="Helical" evidence="8">
    <location>
        <begin position="381"/>
        <end position="400"/>
    </location>
</feature>
<evidence type="ECO:0000256" key="4">
    <source>
        <dbReference type="ARBA" id="ARBA00022692"/>
    </source>
</evidence>
<dbReference type="PANTHER" id="PTHR31585">
    <property type="entry name" value="FOLATE-BIOPTERIN TRANSPORTER 1, CHLOROPLASTIC"/>
    <property type="match status" value="1"/>
</dbReference>
<evidence type="ECO:0000256" key="8">
    <source>
        <dbReference type="SAM" id="Phobius"/>
    </source>
</evidence>
<dbReference type="SUPFAM" id="SSF103473">
    <property type="entry name" value="MFS general substrate transporter"/>
    <property type="match status" value="1"/>
</dbReference>
<evidence type="ECO:0000256" key="3">
    <source>
        <dbReference type="ARBA" id="ARBA00022448"/>
    </source>
</evidence>
<keyword evidence="10" id="KW-1185">Reference proteome</keyword>